<evidence type="ECO:0000313" key="3">
    <source>
        <dbReference type="Proteomes" id="UP001342314"/>
    </source>
</evidence>
<protein>
    <recommendedName>
        <fullName evidence="1">DJ-1/PfpI domain-containing protein</fullName>
    </recommendedName>
</protein>
<dbReference type="Proteomes" id="UP001342314">
    <property type="component" value="Unassembled WGS sequence"/>
</dbReference>
<comment type="caution">
    <text evidence="2">The sequence shown here is derived from an EMBL/GenBank/DDBJ whole genome shotgun (WGS) entry which is preliminary data.</text>
</comment>
<keyword evidence="3" id="KW-1185">Reference proteome</keyword>
<dbReference type="InterPro" id="IPR052158">
    <property type="entry name" value="INH-QAR"/>
</dbReference>
<dbReference type="PANTHER" id="PTHR43130:SF15">
    <property type="entry name" value="THIJ_PFPI FAMILY PROTEIN (AFU_ORTHOLOGUE AFUA_5G14240)"/>
    <property type="match status" value="1"/>
</dbReference>
<dbReference type="EMBL" id="BQKY01000018">
    <property type="protein sequence ID" value="GJN94593.1"/>
    <property type="molecule type" value="Genomic_DNA"/>
</dbReference>
<dbReference type="Gene3D" id="3.40.50.880">
    <property type="match status" value="1"/>
</dbReference>
<dbReference type="AlphaFoldDB" id="A0AAV5GWJ3"/>
<dbReference type="PANTHER" id="PTHR43130">
    <property type="entry name" value="ARAC-FAMILY TRANSCRIPTIONAL REGULATOR"/>
    <property type="match status" value="1"/>
</dbReference>
<sequence>MTRSQPGQPRHSPYHVAVALFPGFELLDVTGPLEVLNMLSRETPIKLSLLSTTLDPVSTKTADMPYSMCEQSMVPTHTYEVPPSDIDALLVPGGTGARLSPDPHFKDLHAFLRQAFPSLDYLLTVCTGSALVAQTGLLDDRCATSNKNAWEWVQTQGERVEWVKDARWVEDDNVWTSAGVSAGIDMTLAWVAKLWGLDRAHAVAKRMEYVWKNDSSADTFA</sequence>
<reference evidence="2 3" key="1">
    <citation type="submission" date="2021-12" db="EMBL/GenBank/DDBJ databases">
        <title>High titer production of polyol ester of fatty acids by Rhodotorula paludigena BS15 towards product separation-free biomass refinery.</title>
        <authorList>
            <person name="Mano J."/>
            <person name="Ono H."/>
            <person name="Tanaka T."/>
            <person name="Naito K."/>
            <person name="Sushida H."/>
            <person name="Ike M."/>
            <person name="Tokuyasu K."/>
            <person name="Kitaoka M."/>
        </authorList>
    </citation>
    <scope>NUCLEOTIDE SEQUENCE [LARGE SCALE GENOMIC DNA]</scope>
    <source>
        <strain evidence="2 3">BS15</strain>
    </source>
</reference>
<accession>A0AAV5GWJ3</accession>
<evidence type="ECO:0000313" key="2">
    <source>
        <dbReference type="EMBL" id="GJN94593.1"/>
    </source>
</evidence>
<dbReference type="SUPFAM" id="SSF52317">
    <property type="entry name" value="Class I glutamine amidotransferase-like"/>
    <property type="match status" value="1"/>
</dbReference>
<evidence type="ECO:0000259" key="1">
    <source>
        <dbReference type="Pfam" id="PF01965"/>
    </source>
</evidence>
<feature type="domain" description="DJ-1/PfpI" evidence="1">
    <location>
        <begin position="16"/>
        <end position="192"/>
    </location>
</feature>
<organism evidence="2 3">
    <name type="scientific">Rhodotorula paludigena</name>
    <dbReference type="NCBI Taxonomy" id="86838"/>
    <lineage>
        <taxon>Eukaryota</taxon>
        <taxon>Fungi</taxon>
        <taxon>Dikarya</taxon>
        <taxon>Basidiomycota</taxon>
        <taxon>Pucciniomycotina</taxon>
        <taxon>Microbotryomycetes</taxon>
        <taxon>Sporidiobolales</taxon>
        <taxon>Sporidiobolaceae</taxon>
        <taxon>Rhodotorula</taxon>
    </lineage>
</organism>
<dbReference type="InterPro" id="IPR002818">
    <property type="entry name" value="DJ-1/PfpI"/>
</dbReference>
<dbReference type="InterPro" id="IPR029062">
    <property type="entry name" value="Class_I_gatase-like"/>
</dbReference>
<gene>
    <name evidence="2" type="ORF">Rhopal_007676-T1</name>
</gene>
<dbReference type="Pfam" id="PF01965">
    <property type="entry name" value="DJ-1_PfpI"/>
    <property type="match status" value="1"/>
</dbReference>
<name>A0AAV5GWJ3_9BASI</name>
<dbReference type="CDD" id="cd03139">
    <property type="entry name" value="GATase1_PfpI_2"/>
    <property type="match status" value="1"/>
</dbReference>
<proteinExistence type="predicted"/>